<evidence type="ECO:0000313" key="4">
    <source>
        <dbReference type="Proteomes" id="UP000231702"/>
    </source>
</evidence>
<accession>A0A285JD16</accession>
<dbReference type="AlphaFoldDB" id="A0A285JD16"/>
<protein>
    <submittedName>
        <fullName evidence="2">Uncharacterized protein</fullName>
    </submittedName>
</protein>
<keyword evidence="4" id="KW-1185">Reference proteome</keyword>
<evidence type="ECO:0000313" key="2">
    <source>
        <dbReference type="EMBL" id="SNY58169.1"/>
    </source>
</evidence>
<organism evidence="2 3">
    <name type="scientific">Pseudooceanicola antarcticus</name>
    <dbReference type="NCBI Taxonomy" id="1247613"/>
    <lineage>
        <taxon>Bacteria</taxon>
        <taxon>Pseudomonadati</taxon>
        <taxon>Pseudomonadota</taxon>
        <taxon>Alphaproteobacteria</taxon>
        <taxon>Rhodobacterales</taxon>
        <taxon>Paracoccaceae</taxon>
        <taxon>Pseudooceanicola</taxon>
    </lineage>
</organism>
<reference evidence="1 4" key="2">
    <citation type="journal article" date="2018" name="Int. J. Syst. Evol. Microbiol.">
        <title>Pseudooceanicola lipolyticus sp. nov., a marine alphaproteobacterium, reclassification of Oceanicola flagellatus as Pseudooceanicola flagellatus comb. nov. and emended description of the genus Pseudooceanicola.</title>
        <authorList>
            <person name="Huang M.-M."/>
            <person name="Guo L.-L."/>
            <person name="Wu Y.-H."/>
            <person name="Lai Q.-L."/>
            <person name="Shao Z.-Z."/>
            <person name="Wang C.-S."/>
            <person name="Wu M."/>
            <person name="Xu X.-W."/>
        </authorList>
    </citation>
    <scope>NUCLEOTIDE SEQUENCE [LARGE SCALE GENOMIC DNA]</scope>
    <source>
        <strain evidence="1 4">Ar-45</strain>
    </source>
</reference>
<proteinExistence type="predicted"/>
<sequence>MTELEAYRQHVLASPKACKALVSRAVTDADLEAMWGDPMVLGGALRIANRLTAPEIASLIAPMLDAPARPIHLEQVRMIAAYA</sequence>
<evidence type="ECO:0000313" key="1">
    <source>
        <dbReference type="EMBL" id="PJE31352.1"/>
    </source>
</evidence>
<evidence type="ECO:0000313" key="3">
    <source>
        <dbReference type="Proteomes" id="UP000231655"/>
    </source>
</evidence>
<dbReference type="EMBL" id="OBEA01000007">
    <property type="protein sequence ID" value="SNY58169.1"/>
    <property type="molecule type" value="Genomic_DNA"/>
</dbReference>
<dbReference type="Proteomes" id="UP000231655">
    <property type="component" value="Unassembled WGS sequence"/>
</dbReference>
<reference evidence="2 3" key="1">
    <citation type="submission" date="2017-09" db="EMBL/GenBank/DDBJ databases">
        <authorList>
            <person name="Ehlers B."/>
            <person name="Leendertz F.H."/>
        </authorList>
    </citation>
    <scope>NUCLEOTIDE SEQUENCE [LARGE SCALE GENOMIC DNA]</scope>
    <source>
        <strain evidence="2 3">CGMCC 1.12662</strain>
    </source>
</reference>
<name>A0A285JD16_9RHOB</name>
<dbReference type="EMBL" id="PGTD01000010">
    <property type="protein sequence ID" value="PJE31352.1"/>
    <property type="molecule type" value="Genomic_DNA"/>
</dbReference>
<gene>
    <name evidence="1" type="ORF">CVM39_03855</name>
    <name evidence="2" type="ORF">SAMN06297129_3534</name>
</gene>
<dbReference type="Proteomes" id="UP000231702">
    <property type="component" value="Unassembled WGS sequence"/>
</dbReference>
<dbReference type="RefSeq" id="WP_097147217.1">
    <property type="nucleotide sequence ID" value="NZ_OBEA01000007.1"/>
</dbReference>